<keyword evidence="2" id="KW-0479">Metal-binding</keyword>
<dbReference type="VEuPathDB" id="FungiDB:BON22_1356"/>
<dbReference type="GO" id="GO:0046872">
    <property type="term" value="F:metal ion binding"/>
    <property type="evidence" value="ECO:0007669"/>
    <property type="project" value="UniProtKB-KW"/>
</dbReference>
<reference evidence="5" key="1">
    <citation type="journal article" date="2017" name="Genome Announc.">
        <title>Genome sequences of Cyberlindnera fabianii 65, Pichia kudriavzevii 129, and Saccharomyces cerevisiae 131 isolated from fermented masau fruits in Zimbabwe.</title>
        <authorList>
            <person name="van Rijswijck I.M.H."/>
            <person name="Derks M.F.L."/>
            <person name="Abee T."/>
            <person name="de Ridder D."/>
            <person name="Smid E.J."/>
        </authorList>
    </citation>
    <scope>NUCLEOTIDE SEQUENCE [LARGE SCALE GENOMIC DNA]</scope>
    <source>
        <strain evidence="5">65</strain>
    </source>
</reference>
<evidence type="ECO:0000259" key="3">
    <source>
        <dbReference type="Pfam" id="PF01557"/>
    </source>
</evidence>
<dbReference type="InterPro" id="IPR036663">
    <property type="entry name" value="Fumarylacetoacetase_C_sf"/>
</dbReference>
<comment type="similarity">
    <text evidence="1">Belongs to the FAH family.</text>
</comment>
<dbReference type="SUPFAM" id="SSF56529">
    <property type="entry name" value="FAH"/>
    <property type="match status" value="1"/>
</dbReference>
<feature type="domain" description="Fumarylacetoacetase-like C-terminal" evidence="3">
    <location>
        <begin position="71"/>
        <end position="280"/>
    </location>
</feature>
<dbReference type="FunFam" id="3.90.850.10:FF:000002">
    <property type="entry name" value="2-hydroxyhepta-2,4-diene-1,7-dioate isomerase"/>
    <property type="match status" value="1"/>
</dbReference>
<keyword evidence="5" id="KW-1185">Reference proteome</keyword>
<dbReference type="Pfam" id="PF01557">
    <property type="entry name" value="FAA_hydrolase"/>
    <property type="match status" value="1"/>
</dbReference>
<dbReference type="Gene3D" id="3.90.850.10">
    <property type="entry name" value="Fumarylacetoacetase-like, C-terminal domain"/>
    <property type="match status" value="1"/>
</dbReference>
<evidence type="ECO:0000313" key="5">
    <source>
        <dbReference type="Proteomes" id="UP000189513"/>
    </source>
</evidence>
<sequence>MSFKRLIRFIAADGKTYFGDAIISSTVTDPRLVTEAYKITGDVFSKHEVTSEVLQIKELLSPLDSSVIRTVRMIGMNYKRHCKEINLPIPEWPCLFYKPSSAINGPSADIVVPKAAQIEETKVDYESELVVVIGKPAKNVSEEDALDYVLGYSVGNDVSQRTWQMDRGGSQFSVGKMFDTWAPFGPAIISTDVIKDPNTLNIGSLINGEQRQQSNTDDAIFSVRRLISHLSMGTTLQPGDLIYTGTPEGVGTGFKPSIWLRDGDVVECYIEGIGSIKNTVKFE</sequence>
<dbReference type="AlphaFoldDB" id="A0A1V2LBQ2"/>
<dbReference type="PANTHER" id="PTHR11820:SF112">
    <property type="entry name" value="FUMARYLACETOACETATE HYDROLASE FAMILY PROTEIN (AFU_ORTHOLOGUE AFUA_1G02370)-RELATED"/>
    <property type="match status" value="1"/>
</dbReference>
<dbReference type="Proteomes" id="UP000189513">
    <property type="component" value="Unassembled WGS sequence"/>
</dbReference>
<dbReference type="GO" id="GO:0016787">
    <property type="term" value="F:hydrolase activity"/>
    <property type="evidence" value="ECO:0007669"/>
    <property type="project" value="UniProtKB-KW"/>
</dbReference>
<dbReference type="EMBL" id="MPUK01000002">
    <property type="protein sequence ID" value="ONH68756.1"/>
    <property type="molecule type" value="Genomic_DNA"/>
</dbReference>
<dbReference type="InterPro" id="IPR011234">
    <property type="entry name" value="Fumarylacetoacetase-like_C"/>
</dbReference>
<organism evidence="4 5">
    <name type="scientific">Cyberlindnera fabianii</name>
    <name type="common">Yeast</name>
    <name type="synonym">Hansenula fabianii</name>
    <dbReference type="NCBI Taxonomy" id="36022"/>
    <lineage>
        <taxon>Eukaryota</taxon>
        <taxon>Fungi</taxon>
        <taxon>Dikarya</taxon>
        <taxon>Ascomycota</taxon>
        <taxon>Saccharomycotina</taxon>
        <taxon>Saccharomycetes</taxon>
        <taxon>Phaffomycetales</taxon>
        <taxon>Phaffomycetaceae</taxon>
        <taxon>Cyberlindnera</taxon>
    </lineage>
</organism>
<evidence type="ECO:0000256" key="1">
    <source>
        <dbReference type="ARBA" id="ARBA00010211"/>
    </source>
</evidence>
<proteinExistence type="inferred from homology"/>
<gene>
    <name evidence="4" type="ORF">BON22_1356</name>
</gene>
<accession>A0A1V2LBQ2</accession>
<dbReference type="OMA" id="CNKIVAP"/>
<protein>
    <submittedName>
        <fullName evidence="4">Fumarylacetoacetate hydrolase domain-containing protein 2</fullName>
    </submittedName>
</protein>
<dbReference type="GO" id="GO:0050163">
    <property type="term" value="F:oxaloacetate tautomerase activity"/>
    <property type="evidence" value="ECO:0007669"/>
    <property type="project" value="UniProtKB-ARBA"/>
</dbReference>
<dbReference type="STRING" id="36022.A0A1V2LBQ2"/>
<comment type="caution">
    <text evidence="4">The sequence shown here is derived from an EMBL/GenBank/DDBJ whole genome shotgun (WGS) entry which is preliminary data.</text>
</comment>
<dbReference type="GO" id="GO:0006107">
    <property type="term" value="P:oxaloacetate metabolic process"/>
    <property type="evidence" value="ECO:0007669"/>
    <property type="project" value="UniProtKB-ARBA"/>
</dbReference>
<evidence type="ECO:0000313" key="4">
    <source>
        <dbReference type="EMBL" id="ONH68756.1"/>
    </source>
</evidence>
<evidence type="ECO:0000256" key="2">
    <source>
        <dbReference type="ARBA" id="ARBA00022723"/>
    </source>
</evidence>
<keyword evidence="4" id="KW-0378">Hydrolase</keyword>
<name>A0A1V2LBQ2_CYBFA</name>
<dbReference type="PANTHER" id="PTHR11820">
    <property type="entry name" value="ACYLPYRUVASE"/>
    <property type="match status" value="1"/>
</dbReference>